<dbReference type="Proteomes" id="UP001054889">
    <property type="component" value="Unassembled WGS sequence"/>
</dbReference>
<dbReference type="CDD" id="cd00051">
    <property type="entry name" value="EFh"/>
    <property type="match status" value="2"/>
</dbReference>
<evidence type="ECO:0000256" key="1">
    <source>
        <dbReference type="ARBA" id="ARBA00004635"/>
    </source>
</evidence>
<feature type="region of interest" description="Disordered" evidence="18">
    <location>
        <begin position="1"/>
        <end position="80"/>
    </location>
</feature>
<dbReference type="PANTHER" id="PTHR24349">
    <property type="entry name" value="SERINE/THREONINE-PROTEIN KINASE"/>
    <property type="match status" value="1"/>
</dbReference>
<dbReference type="Gene3D" id="1.10.238.10">
    <property type="entry name" value="EF-hand"/>
    <property type="match status" value="1"/>
</dbReference>
<evidence type="ECO:0000256" key="15">
    <source>
        <dbReference type="ARBA" id="ARBA00047899"/>
    </source>
</evidence>
<dbReference type="SUPFAM" id="SSF47473">
    <property type="entry name" value="EF-hand"/>
    <property type="match status" value="1"/>
</dbReference>
<dbReference type="Gene3D" id="3.30.200.20">
    <property type="entry name" value="Phosphorylase Kinase, domain 1"/>
    <property type="match status" value="1"/>
</dbReference>
<evidence type="ECO:0000256" key="8">
    <source>
        <dbReference type="ARBA" id="ARBA00022741"/>
    </source>
</evidence>
<reference evidence="21" key="2">
    <citation type="submission" date="2021-12" db="EMBL/GenBank/DDBJ databases">
        <title>Resequencing data analysis of finger millet.</title>
        <authorList>
            <person name="Hatakeyama M."/>
            <person name="Aluri S."/>
            <person name="Balachadran M.T."/>
            <person name="Sivarajan S.R."/>
            <person name="Poveda L."/>
            <person name="Shimizu-Inatsugi R."/>
            <person name="Schlapbach R."/>
            <person name="Sreeman S.M."/>
            <person name="Shimizu K.K."/>
        </authorList>
    </citation>
    <scope>NUCLEOTIDE SEQUENCE</scope>
</reference>
<feature type="domain" description="EF-hand" evidence="20">
    <location>
        <begin position="471"/>
        <end position="506"/>
    </location>
</feature>
<evidence type="ECO:0000256" key="17">
    <source>
        <dbReference type="PROSITE-ProRule" id="PRU10141"/>
    </source>
</evidence>
<dbReference type="GO" id="GO:0005509">
    <property type="term" value="F:calcium ion binding"/>
    <property type="evidence" value="ECO:0007669"/>
    <property type="project" value="InterPro"/>
</dbReference>
<evidence type="ECO:0000256" key="3">
    <source>
        <dbReference type="ARBA" id="ARBA00022527"/>
    </source>
</evidence>
<dbReference type="GO" id="GO:0004674">
    <property type="term" value="F:protein serine/threonine kinase activity"/>
    <property type="evidence" value="ECO:0007669"/>
    <property type="project" value="UniProtKB-KW"/>
</dbReference>
<accession>A0AAV5CD77</accession>
<evidence type="ECO:0000256" key="11">
    <source>
        <dbReference type="ARBA" id="ARBA00022840"/>
    </source>
</evidence>
<feature type="domain" description="Protein kinase" evidence="19">
    <location>
        <begin position="98"/>
        <end position="356"/>
    </location>
</feature>
<dbReference type="PROSITE" id="PS00108">
    <property type="entry name" value="PROTEIN_KINASE_ST"/>
    <property type="match status" value="1"/>
</dbReference>
<dbReference type="PROSITE" id="PS00018">
    <property type="entry name" value="EF_HAND_1"/>
    <property type="match status" value="4"/>
</dbReference>
<evidence type="ECO:0000256" key="10">
    <source>
        <dbReference type="ARBA" id="ARBA00022837"/>
    </source>
</evidence>
<keyword evidence="7" id="KW-0677">Repeat</keyword>
<reference evidence="21" key="1">
    <citation type="journal article" date="2018" name="DNA Res.">
        <title>Multiple hybrid de novo genome assembly of finger millet, an orphan allotetraploid crop.</title>
        <authorList>
            <person name="Hatakeyama M."/>
            <person name="Aluri S."/>
            <person name="Balachadran M.T."/>
            <person name="Sivarajan S.R."/>
            <person name="Patrignani A."/>
            <person name="Gruter S."/>
            <person name="Poveda L."/>
            <person name="Shimizu-Inatsugi R."/>
            <person name="Baeten J."/>
            <person name="Francoijs K.J."/>
            <person name="Nataraja K.N."/>
            <person name="Reddy Y.A.N."/>
            <person name="Phadnis S."/>
            <person name="Ravikumar R.L."/>
            <person name="Schlapbach R."/>
            <person name="Sreeman S.M."/>
            <person name="Shimizu K.K."/>
        </authorList>
    </citation>
    <scope>NUCLEOTIDE SEQUENCE</scope>
</reference>
<dbReference type="Pfam" id="PF13499">
    <property type="entry name" value="EF-hand_7"/>
    <property type="match status" value="2"/>
</dbReference>
<keyword evidence="5" id="KW-0519">Myristate</keyword>
<feature type="domain" description="EF-hand" evidence="20">
    <location>
        <begin position="507"/>
        <end position="542"/>
    </location>
</feature>
<dbReference type="InterPro" id="IPR000719">
    <property type="entry name" value="Prot_kinase_dom"/>
</dbReference>
<keyword evidence="9" id="KW-0418">Kinase</keyword>
<dbReference type="PROSITE" id="PS50011">
    <property type="entry name" value="PROTEIN_KINASE_DOM"/>
    <property type="match status" value="1"/>
</dbReference>
<keyword evidence="3" id="KW-0723">Serine/threonine-protein kinase</keyword>
<protein>
    <recommendedName>
        <fullName evidence="2">non-specific serine/threonine protein kinase</fullName>
        <ecNumber evidence="2">2.7.11.1</ecNumber>
    </recommendedName>
</protein>
<keyword evidence="11 17" id="KW-0067">ATP-binding</keyword>
<gene>
    <name evidence="21" type="primary">ga13051</name>
    <name evidence="21" type="ORF">PR202_ga13051</name>
</gene>
<dbReference type="InterPro" id="IPR017441">
    <property type="entry name" value="Protein_kinase_ATP_BS"/>
</dbReference>
<evidence type="ECO:0000313" key="22">
    <source>
        <dbReference type="Proteomes" id="UP001054889"/>
    </source>
</evidence>
<evidence type="ECO:0000256" key="6">
    <source>
        <dbReference type="ARBA" id="ARBA00022723"/>
    </source>
</evidence>
<dbReference type="PROSITE" id="PS00107">
    <property type="entry name" value="PROTEIN_KINASE_ATP"/>
    <property type="match status" value="1"/>
</dbReference>
<name>A0AAV5CD77_ELECO</name>
<dbReference type="Gene3D" id="1.10.510.10">
    <property type="entry name" value="Transferase(Phosphotransferase) domain 1"/>
    <property type="match status" value="1"/>
</dbReference>
<dbReference type="CDD" id="cd05117">
    <property type="entry name" value="STKc_CAMK"/>
    <property type="match status" value="1"/>
</dbReference>
<dbReference type="InterPro" id="IPR018247">
    <property type="entry name" value="EF_Hand_1_Ca_BS"/>
</dbReference>
<comment type="subcellular location">
    <subcellularLocation>
        <location evidence="1">Membrane</location>
        <topology evidence="1">Lipid-anchor</topology>
    </subcellularLocation>
</comment>
<keyword evidence="22" id="KW-1185">Reference proteome</keyword>
<comment type="caution">
    <text evidence="21">The sequence shown here is derived from an EMBL/GenBank/DDBJ whole genome shotgun (WGS) entry which is preliminary data.</text>
</comment>
<dbReference type="SUPFAM" id="SSF56112">
    <property type="entry name" value="Protein kinase-like (PK-like)"/>
    <property type="match status" value="1"/>
</dbReference>
<evidence type="ECO:0000256" key="5">
    <source>
        <dbReference type="ARBA" id="ARBA00022707"/>
    </source>
</evidence>
<dbReference type="InterPro" id="IPR011992">
    <property type="entry name" value="EF-hand-dom_pair"/>
</dbReference>
<dbReference type="FunFam" id="1.10.238.10:FF:000050">
    <property type="entry name" value="Calcium-dependent protein kinase 7"/>
    <property type="match status" value="1"/>
</dbReference>
<dbReference type="SMART" id="SM00220">
    <property type="entry name" value="S_TKc"/>
    <property type="match status" value="1"/>
</dbReference>
<dbReference type="InterPro" id="IPR002048">
    <property type="entry name" value="EF_hand_dom"/>
</dbReference>
<evidence type="ECO:0000256" key="9">
    <source>
        <dbReference type="ARBA" id="ARBA00022777"/>
    </source>
</evidence>
<dbReference type="AlphaFoldDB" id="A0AAV5CD77"/>
<dbReference type="InterPro" id="IPR011009">
    <property type="entry name" value="Kinase-like_dom_sf"/>
</dbReference>
<dbReference type="Pfam" id="PF00069">
    <property type="entry name" value="Pkinase"/>
    <property type="match status" value="1"/>
</dbReference>
<evidence type="ECO:0000259" key="19">
    <source>
        <dbReference type="PROSITE" id="PS50011"/>
    </source>
</evidence>
<keyword evidence="8 17" id="KW-0547">Nucleotide-binding</keyword>
<dbReference type="EC" id="2.7.11.1" evidence="2"/>
<keyword evidence="10" id="KW-0106">Calcium</keyword>
<dbReference type="InterPro" id="IPR050205">
    <property type="entry name" value="CDPK_Ser/Thr_kinases"/>
</dbReference>
<evidence type="ECO:0000256" key="16">
    <source>
        <dbReference type="ARBA" id="ARBA00048679"/>
    </source>
</evidence>
<evidence type="ECO:0000256" key="13">
    <source>
        <dbReference type="ARBA" id="ARBA00023288"/>
    </source>
</evidence>
<evidence type="ECO:0000256" key="12">
    <source>
        <dbReference type="ARBA" id="ARBA00023136"/>
    </source>
</evidence>
<dbReference type="EMBL" id="BQKI01000006">
    <property type="protein sequence ID" value="GJM96233.1"/>
    <property type="molecule type" value="Genomic_DNA"/>
</dbReference>
<dbReference type="SMART" id="SM00054">
    <property type="entry name" value="EFh"/>
    <property type="match status" value="4"/>
</dbReference>
<feature type="domain" description="EF-hand" evidence="20">
    <location>
        <begin position="435"/>
        <end position="470"/>
    </location>
</feature>
<evidence type="ECO:0000256" key="7">
    <source>
        <dbReference type="ARBA" id="ARBA00022737"/>
    </source>
</evidence>
<keyword evidence="13" id="KW-0449">Lipoprotein</keyword>
<dbReference type="PROSITE" id="PS50222">
    <property type="entry name" value="EF_HAND_2"/>
    <property type="match status" value="4"/>
</dbReference>
<feature type="binding site" evidence="17">
    <location>
        <position position="127"/>
    </location>
    <ligand>
        <name>ATP</name>
        <dbReference type="ChEBI" id="CHEBI:30616"/>
    </ligand>
</feature>
<dbReference type="InterPro" id="IPR008271">
    <property type="entry name" value="Ser/Thr_kinase_AS"/>
</dbReference>
<dbReference type="GO" id="GO:0005524">
    <property type="term" value="F:ATP binding"/>
    <property type="evidence" value="ECO:0007669"/>
    <property type="project" value="UniProtKB-UniRule"/>
</dbReference>
<feature type="compositionally biased region" description="Basic residues" evidence="18">
    <location>
        <begin position="53"/>
        <end position="65"/>
    </location>
</feature>
<comment type="catalytic activity">
    <reaction evidence="16">
        <text>L-seryl-[protein] + ATP = O-phospho-L-seryl-[protein] + ADP + H(+)</text>
        <dbReference type="Rhea" id="RHEA:17989"/>
        <dbReference type="Rhea" id="RHEA-COMP:9863"/>
        <dbReference type="Rhea" id="RHEA-COMP:11604"/>
        <dbReference type="ChEBI" id="CHEBI:15378"/>
        <dbReference type="ChEBI" id="CHEBI:29999"/>
        <dbReference type="ChEBI" id="CHEBI:30616"/>
        <dbReference type="ChEBI" id="CHEBI:83421"/>
        <dbReference type="ChEBI" id="CHEBI:456216"/>
        <dbReference type="EC" id="2.7.11.1"/>
    </reaction>
</comment>
<keyword evidence="12" id="KW-0472">Membrane</keyword>
<organism evidence="21 22">
    <name type="scientific">Eleusine coracana subsp. coracana</name>
    <dbReference type="NCBI Taxonomy" id="191504"/>
    <lineage>
        <taxon>Eukaryota</taxon>
        <taxon>Viridiplantae</taxon>
        <taxon>Streptophyta</taxon>
        <taxon>Embryophyta</taxon>
        <taxon>Tracheophyta</taxon>
        <taxon>Spermatophyta</taxon>
        <taxon>Magnoliopsida</taxon>
        <taxon>Liliopsida</taxon>
        <taxon>Poales</taxon>
        <taxon>Poaceae</taxon>
        <taxon>PACMAD clade</taxon>
        <taxon>Chloridoideae</taxon>
        <taxon>Cynodonteae</taxon>
        <taxon>Eleusininae</taxon>
        <taxon>Eleusine</taxon>
    </lineage>
</organism>
<evidence type="ECO:0000256" key="4">
    <source>
        <dbReference type="ARBA" id="ARBA00022679"/>
    </source>
</evidence>
<dbReference type="GO" id="GO:0016020">
    <property type="term" value="C:membrane"/>
    <property type="evidence" value="ECO:0007669"/>
    <property type="project" value="UniProtKB-SubCell"/>
</dbReference>
<feature type="domain" description="EF-hand" evidence="20">
    <location>
        <begin position="399"/>
        <end position="434"/>
    </location>
</feature>
<keyword evidence="6" id="KW-0479">Metal-binding</keyword>
<evidence type="ECO:0000256" key="14">
    <source>
        <dbReference type="ARBA" id="ARBA00024334"/>
    </source>
</evidence>
<evidence type="ECO:0000256" key="2">
    <source>
        <dbReference type="ARBA" id="ARBA00012513"/>
    </source>
</evidence>
<dbReference type="FunFam" id="1.10.510.10:FF:000067">
    <property type="entry name" value="calcium-dependent protein kinase 13"/>
    <property type="match status" value="1"/>
</dbReference>
<keyword evidence="4" id="KW-0808">Transferase</keyword>
<sequence>MGNVCFCGTTSTSPDDPPSDPKKPGAPPQQQGKRPATPPSSRQEKSPTPRSKQQPKPRTRAKPKPKPTPYEYDWASPPSRVLDGVVPHHPRLRVTDKYTLGRELGRGEFGVTRLATDRATRERLACKSIPKRRLRTAVDVGDVRREVAIMASLPDHPSLVRLRAAYEDADAVHLVMELCDGGELFDRIVARGRYTERAAAAAARTVAEVVRACHAHGVMHRDLKPENFLYEGRGDDARLKAIDFGLSVFFRPGERFTEIVGSPYYMAPEVLRRSYGPEVDVWSAGVILYILLCGVPPFWAETEQGVARAILRGSLDLDREPWPRISHGAKDLVRQMLQMDPKKRPTAQQVLEHPWLQNARKAPNVPLGDVVRARLQQFSAMNKLKKKAMRVIAEHLSVEEVEVIRDMFALMDTDKDGKVTLQELKAGLKKVGSKLADPEMELLMEAADVNGNGYLDYGEFVAITIHLQRLSNDDHLRTAFLFFDKDSSGYIERAELADALADDSGQTDDAALNNVLREVDTDKDGRISFDEFVAMMKAGTDWRKASRQYSRERFKTLSYSLIKDGSLAMAH</sequence>
<comment type="catalytic activity">
    <reaction evidence="15">
        <text>L-threonyl-[protein] + ATP = O-phospho-L-threonyl-[protein] + ADP + H(+)</text>
        <dbReference type="Rhea" id="RHEA:46608"/>
        <dbReference type="Rhea" id="RHEA-COMP:11060"/>
        <dbReference type="Rhea" id="RHEA-COMP:11605"/>
        <dbReference type="ChEBI" id="CHEBI:15378"/>
        <dbReference type="ChEBI" id="CHEBI:30013"/>
        <dbReference type="ChEBI" id="CHEBI:30616"/>
        <dbReference type="ChEBI" id="CHEBI:61977"/>
        <dbReference type="ChEBI" id="CHEBI:456216"/>
        <dbReference type="EC" id="2.7.11.1"/>
    </reaction>
</comment>
<evidence type="ECO:0000313" key="21">
    <source>
        <dbReference type="EMBL" id="GJM96233.1"/>
    </source>
</evidence>
<evidence type="ECO:0000259" key="20">
    <source>
        <dbReference type="PROSITE" id="PS50222"/>
    </source>
</evidence>
<comment type="similarity">
    <text evidence="14">Belongs to the protein kinase superfamily. Ser/Thr protein kinase family. CDPK subfamily.</text>
</comment>
<evidence type="ECO:0000256" key="18">
    <source>
        <dbReference type="SAM" id="MobiDB-lite"/>
    </source>
</evidence>
<proteinExistence type="inferred from homology"/>
<dbReference type="FunFam" id="3.30.200.20:FF:000004">
    <property type="entry name" value="Calcium-dependent protein kinase 1"/>
    <property type="match status" value="1"/>
</dbReference>